<dbReference type="AlphaFoldDB" id="A0AAV6TWT2"/>
<evidence type="ECO:0000313" key="2">
    <source>
        <dbReference type="Proteomes" id="UP000827092"/>
    </source>
</evidence>
<sequence length="83" mass="9626">MIVMLLVFPEHLRTWDTWAIIFTQSRFLNGVYDHVLVGKQPLLFEQGVLRGNRVNSVFHCEPTLPCKKSFAEKAAVRTPQRQD</sequence>
<dbReference type="EMBL" id="JAFNEN010000938">
    <property type="protein sequence ID" value="KAG8175944.1"/>
    <property type="molecule type" value="Genomic_DNA"/>
</dbReference>
<evidence type="ECO:0000313" key="1">
    <source>
        <dbReference type="EMBL" id="KAG8175944.1"/>
    </source>
</evidence>
<name>A0AAV6TWT2_9ARAC</name>
<protein>
    <submittedName>
        <fullName evidence="1">Uncharacterized protein</fullName>
    </submittedName>
</protein>
<organism evidence="1 2">
    <name type="scientific">Oedothorax gibbosus</name>
    <dbReference type="NCBI Taxonomy" id="931172"/>
    <lineage>
        <taxon>Eukaryota</taxon>
        <taxon>Metazoa</taxon>
        <taxon>Ecdysozoa</taxon>
        <taxon>Arthropoda</taxon>
        <taxon>Chelicerata</taxon>
        <taxon>Arachnida</taxon>
        <taxon>Araneae</taxon>
        <taxon>Araneomorphae</taxon>
        <taxon>Entelegynae</taxon>
        <taxon>Araneoidea</taxon>
        <taxon>Linyphiidae</taxon>
        <taxon>Erigoninae</taxon>
        <taxon>Oedothorax</taxon>
    </lineage>
</organism>
<keyword evidence="2" id="KW-1185">Reference proteome</keyword>
<comment type="caution">
    <text evidence="1">The sequence shown here is derived from an EMBL/GenBank/DDBJ whole genome shotgun (WGS) entry which is preliminary data.</text>
</comment>
<accession>A0AAV6TWT2</accession>
<proteinExistence type="predicted"/>
<dbReference type="Proteomes" id="UP000827092">
    <property type="component" value="Unassembled WGS sequence"/>
</dbReference>
<gene>
    <name evidence="1" type="ORF">JTE90_026928</name>
</gene>
<reference evidence="1 2" key="1">
    <citation type="journal article" date="2022" name="Nat. Ecol. Evol.">
        <title>A masculinizing supergene underlies an exaggerated male reproductive morph in a spider.</title>
        <authorList>
            <person name="Hendrickx F."/>
            <person name="De Corte Z."/>
            <person name="Sonet G."/>
            <person name="Van Belleghem S.M."/>
            <person name="Kostlbacher S."/>
            <person name="Vangestel C."/>
        </authorList>
    </citation>
    <scope>NUCLEOTIDE SEQUENCE [LARGE SCALE GENOMIC DNA]</scope>
    <source>
        <strain evidence="1">W744_W776</strain>
    </source>
</reference>